<dbReference type="Proteomes" id="UP001205748">
    <property type="component" value="Unassembled WGS sequence"/>
</dbReference>
<sequence length="54" mass="5831">MKKDLKQTIFKAIALAMGIATLVLNIMDQLEVKTAISLLSIGLICLAISQLENS</sequence>
<dbReference type="RefSeq" id="WP_257529349.1">
    <property type="nucleotide sequence ID" value="NZ_JANKAS010000002.1"/>
</dbReference>
<evidence type="ECO:0000313" key="3">
    <source>
        <dbReference type="Proteomes" id="UP001205748"/>
    </source>
</evidence>
<evidence type="ECO:0000313" key="2">
    <source>
        <dbReference type="EMBL" id="MCR1897885.1"/>
    </source>
</evidence>
<feature type="transmembrane region" description="Helical" evidence="1">
    <location>
        <begin position="33"/>
        <end position="51"/>
    </location>
</feature>
<protein>
    <submittedName>
        <fullName evidence="2">Uncharacterized protein</fullName>
    </submittedName>
</protein>
<evidence type="ECO:0000256" key="1">
    <source>
        <dbReference type="SAM" id="Phobius"/>
    </source>
</evidence>
<keyword evidence="1" id="KW-1133">Transmembrane helix</keyword>
<comment type="caution">
    <text evidence="2">The sequence shown here is derived from an EMBL/GenBank/DDBJ whole genome shotgun (WGS) entry which is preliminary data.</text>
</comment>
<reference evidence="2" key="1">
    <citation type="submission" date="2022-07" db="EMBL/GenBank/DDBJ databases">
        <title>Enhanced cultured diversity of the mouse gut microbiota enables custom-made synthetic communities.</title>
        <authorList>
            <person name="Afrizal A."/>
        </authorList>
    </citation>
    <scope>NUCLEOTIDE SEQUENCE</scope>
    <source>
        <strain evidence="2">DSM 28593</strain>
    </source>
</reference>
<organism evidence="2 3">
    <name type="scientific">Irregularibacter muris</name>
    <dbReference type="NCBI Taxonomy" id="1796619"/>
    <lineage>
        <taxon>Bacteria</taxon>
        <taxon>Bacillati</taxon>
        <taxon>Bacillota</taxon>
        <taxon>Clostridia</taxon>
        <taxon>Eubacteriales</taxon>
        <taxon>Eubacteriaceae</taxon>
        <taxon>Irregularibacter</taxon>
    </lineage>
</organism>
<feature type="transmembrane region" description="Helical" evidence="1">
    <location>
        <begin position="9"/>
        <end position="27"/>
    </location>
</feature>
<dbReference type="EMBL" id="JANKAS010000002">
    <property type="protein sequence ID" value="MCR1897885.1"/>
    <property type="molecule type" value="Genomic_DNA"/>
</dbReference>
<dbReference type="AlphaFoldDB" id="A0AAE3KYP3"/>
<gene>
    <name evidence="2" type="ORF">NSA47_02645</name>
</gene>
<name>A0AAE3KYP3_9FIRM</name>
<accession>A0AAE3KYP3</accession>
<keyword evidence="1" id="KW-0472">Membrane</keyword>
<proteinExistence type="predicted"/>
<keyword evidence="3" id="KW-1185">Reference proteome</keyword>
<keyword evidence="1" id="KW-0812">Transmembrane</keyword>